<evidence type="ECO:0000313" key="3">
    <source>
        <dbReference type="Proteomes" id="UP001186944"/>
    </source>
</evidence>
<feature type="compositionally biased region" description="Polar residues" evidence="1">
    <location>
        <begin position="67"/>
        <end position="80"/>
    </location>
</feature>
<dbReference type="Proteomes" id="UP001186944">
    <property type="component" value="Unassembled WGS sequence"/>
</dbReference>
<name>A0AA88Y096_PINIB</name>
<evidence type="ECO:0000313" key="2">
    <source>
        <dbReference type="EMBL" id="KAK3093396.1"/>
    </source>
</evidence>
<accession>A0AA88Y096</accession>
<dbReference type="InterPro" id="IPR028039">
    <property type="entry name" value="CCDC32"/>
</dbReference>
<gene>
    <name evidence="2" type="ORF">FSP39_015047</name>
</gene>
<sequence length="133" mass="14512">MTGNAGTHGVNNIPTLMAPPPDPLRTPKSSEDYIHSLEDKLRRIKGNNKEPSSRDIIQSLEKAKSDQMAQLMQGGQSSSEMGYKGSVVSKSHSGKEQNMEEVVALVFQDELGITHAQRTDSTEEGSGENRKES</sequence>
<feature type="compositionally biased region" description="Polar residues" evidence="1">
    <location>
        <begin position="1"/>
        <end position="14"/>
    </location>
</feature>
<proteinExistence type="predicted"/>
<dbReference type="Pfam" id="PF14989">
    <property type="entry name" value="CCDC32"/>
    <property type="match status" value="1"/>
</dbReference>
<dbReference type="GO" id="GO:0044782">
    <property type="term" value="P:cilium organization"/>
    <property type="evidence" value="ECO:0007669"/>
    <property type="project" value="TreeGrafter"/>
</dbReference>
<feature type="compositionally biased region" description="Basic and acidic residues" evidence="1">
    <location>
        <begin position="117"/>
        <end position="133"/>
    </location>
</feature>
<feature type="region of interest" description="Disordered" evidence="1">
    <location>
        <begin position="63"/>
        <end position="96"/>
    </location>
</feature>
<comment type="caution">
    <text evidence="2">The sequence shown here is derived from an EMBL/GenBank/DDBJ whole genome shotgun (WGS) entry which is preliminary data.</text>
</comment>
<keyword evidence="3" id="KW-1185">Reference proteome</keyword>
<feature type="region of interest" description="Disordered" evidence="1">
    <location>
        <begin position="1"/>
        <end position="30"/>
    </location>
</feature>
<organism evidence="2 3">
    <name type="scientific">Pinctada imbricata</name>
    <name type="common">Atlantic pearl-oyster</name>
    <name type="synonym">Pinctada martensii</name>
    <dbReference type="NCBI Taxonomy" id="66713"/>
    <lineage>
        <taxon>Eukaryota</taxon>
        <taxon>Metazoa</taxon>
        <taxon>Spiralia</taxon>
        <taxon>Lophotrochozoa</taxon>
        <taxon>Mollusca</taxon>
        <taxon>Bivalvia</taxon>
        <taxon>Autobranchia</taxon>
        <taxon>Pteriomorphia</taxon>
        <taxon>Pterioida</taxon>
        <taxon>Pterioidea</taxon>
        <taxon>Pteriidae</taxon>
        <taxon>Pinctada</taxon>
    </lineage>
</organism>
<dbReference type="EMBL" id="VSWD01000009">
    <property type="protein sequence ID" value="KAK3093396.1"/>
    <property type="molecule type" value="Genomic_DNA"/>
</dbReference>
<feature type="region of interest" description="Disordered" evidence="1">
    <location>
        <begin position="113"/>
        <end position="133"/>
    </location>
</feature>
<protein>
    <submittedName>
        <fullName evidence="2">Uncharacterized protein</fullName>
    </submittedName>
</protein>
<dbReference type="PANTHER" id="PTHR31800:SF1">
    <property type="entry name" value="COILED-COIL DOMAIN-CONTAINING PROTEIN 32"/>
    <property type="match status" value="1"/>
</dbReference>
<evidence type="ECO:0000256" key="1">
    <source>
        <dbReference type="SAM" id="MobiDB-lite"/>
    </source>
</evidence>
<dbReference type="PANTHER" id="PTHR31800">
    <property type="entry name" value="COILED-COIL DOMAIN-CONTAINING PROTEIN 32"/>
    <property type="match status" value="1"/>
</dbReference>
<dbReference type="AlphaFoldDB" id="A0AA88Y096"/>
<reference evidence="2" key="1">
    <citation type="submission" date="2019-08" db="EMBL/GenBank/DDBJ databases">
        <title>The improved chromosome-level genome for the pearl oyster Pinctada fucata martensii using PacBio sequencing and Hi-C.</title>
        <authorList>
            <person name="Zheng Z."/>
        </authorList>
    </citation>
    <scope>NUCLEOTIDE SEQUENCE</scope>
    <source>
        <strain evidence="2">ZZ-2019</strain>
        <tissue evidence="2">Adductor muscle</tissue>
    </source>
</reference>